<dbReference type="InterPro" id="IPR037034">
    <property type="entry name" value="RNA_pol_Rpb2_2_sf"/>
</dbReference>
<comment type="subcellular location">
    <subcellularLocation>
        <location evidence="2">Plastid</location>
        <location evidence="2">Chloroplast</location>
    </subcellularLocation>
</comment>
<comment type="similarity">
    <text evidence="3 14">Belongs to the RNA polymerase beta chain family.</text>
</comment>
<dbReference type="Pfam" id="PF04565">
    <property type="entry name" value="RNA_pol_Rpb2_3"/>
    <property type="match status" value="1"/>
</dbReference>
<comment type="function">
    <text evidence="1">DNA-dependent RNA polymerase catalyzes the transcription of DNA into RNA using the four ribonucleoside triphosphates as substrates.</text>
</comment>
<evidence type="ECO:0000256" key="7">
    <source>
        <dbReference type="ARBA" id="ARBA00022640"/>
    </source>
</evidence>
<dbReference type="SUPFAM" id="SSF64484">
    <property type="entry name" value="beta and beta-prime subunits of DNA dependent RNA-polymerase"/>
    <property type="match status" value="1"/>
</dbReference>
<dbReference type="GO" id="GO:0009507">
    <property type="term" value="C:chloroplast"/>
    <property type="evidence" value="ECO:0007669"/>
    <property type="project" value="UniProtKB-SubCell"/>
</dbReference>
<keyword evidence="7 19" id="KW-0934">Plastid</keyword>
<dbReference type="RefSeq" id="YP_009105677.1">
    <property type="nucleotide sequence ID" value="NC_025535.1"/>
</dbReference>
<dbReference type="GO" id="GO:0003677">
    <property type="term" value="F:DNA binding"/>
    <property type="evidence" value="ECO:0007669"/>
    <property type="project" value="InterPro"/>
</dbReference>
<dbReference type="Gene3D" id="3.90.1110.10">
    <property type="entry name" value="RNA polymerase Rpb2, domain 2"/>
    <property type="match status" value="1"/>
</dbReference>
<dbReference type="EC" id="2.7.7.6" evidence="4"/>
<gene>
    <name evidence="19" type="primary">rpoBa</name>
</gene>
<dbReference type="GO" id="GO:0000428">
    <property type="term" value="C:DNA-directed RNA polymerase complex"/>
    <property type="evidence" value="ECO:0007669"/>
    <property type="project" value="UniProtKB-KW"/>
</dbReference>
<dbReference type="GO" id="GO:0003899">
    <property type="term" value="F:DNA-directed RNA polymerase activity"/>
    <property type="evidence" value="ECO:0007669"/>
    <property type="project" value="UniProtKB-EC"/>
</dbReference>
<dbReference type="InterPro" id="IPR007642">
    <property type="entry name" value="RNA_pol_Rpb2_2"/>
</dbReference>
<dbReference type="InterPro" id="IPR007645">
    <property type="entry name" value="RNA_pol_Rpb2_3"/>
</dbReference>
<dbReference type="Pfam" id="PF04563">
    <property type="entry name" value="RNA_pol_Rpb2_1"/>
    <property type="match status" value="1"/>
</dbReference>
<dbReference type="Gene3D" id="3.90.1100.10">
    <property type="match status" value="1"/>
</dbReference>
<dbReference type="InterPro" id="IPR015712">
    <property type="entry name" value="DNA-dir_RNA_pol_su2"/>
</dbReference>
<reference evidence="19" key="1">
    <citation type="journal article" date="2014" name="BMC Evol. Biol.">
        <title>Chloroplast phylogenomic analysis resolves deep-level relationships within the green algal class Trebouxiophyceae.</title>
        <authorList>
            <person name="Lemieux C."/>
            <person name="Otis C."/>
            <person name="Turmel M."/>
        </authorList>
    </citation>
    <scope>NUCLEOTIDE SEQUENCE</scope>
</reference>
<feature type="domain" description="RNA polymerase Rpb2" evidence="15">
    <location>
        <begin position="128"/>
        <end position="315"/>
    </location>
</feature>
<dbReference type="AlphaFoldDB" id="A0A097KML9"/>
<geneLocation type="chloroplast" evidence="19"/>
<dbReference type="Gene3D" id="2.30.150.10">
    <property type="entry name" value="DNA-directed RNA polymerase, beta subunit, external 1 domain"/>
    <property type="match status" value="1"/>
</dbReference>
<evidence type="ECO:0000256" key="1">
    <source>
        <dbReference type="ARBA" id="ARBA00004026"/>
    </source>
</evidence>
<keyword evidence="9" id="KW-0548">Nucleotidyltransferase</keyword>
<feature type="domain" description="RNA polymerase Rpb2" evidence="17">
    <location>
        <begin position="373"/>
        <end position="441"/>
    </location>
</feature>
<keyword evidence="6 19" id="KW-0150">Chloroplast</keyword>
<evidence type="ECO:0000313" key="19">
    <source>
        <dbReference type="EMBL" id="AIT94436.1"/>
    </source>
</evidence>
<dbReference type="GeneID" id="22159662"/>
<dbReference type="InterPro" id="IPR042107">
    <property type="entry name" value="DNA-dir_RNA_pol_bsu_ext_1_sf"/>
</dbReference>
<evidence type="ECO:0000259" key="18">
    <source>
        <dbReference type="Pfam" id="PF10385"/>
    </source>
</evidence>
<keyword evidence="8" id="KW-0808">Transferase</keyword>
<comment type="subunit">
    <text evidence="11">In plastids the minimal PEP RNA polymerase catalytic core is composed of four subunits: alpha, beta, beta', and beta''. When a (nuclear-encoded) sigma factor is associated with the core the holoenzyme is formed, which can initiate transcription.</text>
</comment>
<dbReference type="Pfam" id="PF10385">
    <property type="entry name" value="RNA_pol_Rpb2_45"/>
    <property type="match status" value="1"/>
</dbReference>
<accession>A0A097KML9</accession>
<evidence type="ECO:0000259" key="17">
    <source>
        <dbReference type="Pfam" id="PF04565"/>
    </source>
</evidence>
<dbReference type="EMBL" id="KM462873">
    <property type="protein sequence ID" value="AIT94436.1"/>
    <property type="molecule type" value="Genomic_DNA"/>
</dbReference>
<evidence type="ECO:0000256" key="11">
    <source>
        <dbReference type="ARBA" id="ARBA00026088"/>
    </source>
</evidence>
<evidence type="ECO:0000256" key="3">
    <source>
        <dbReference type="ARBA" id="ARBA00006835"/>
    </source>
</evidence>
<evidence type="ECO:0000256" key="9">
    <source>
        <dbReference type="ARBA" id="ARBA00022695"/>
    </source>
</evidence>
<comment type="catalytic activity">
    <reaction evidence="13">
        <text>RNA(n) + a ribonucleoside 5'-triphosphate = RNA(n+1) + diphosphate</text>
        <dbReference type="Rhea" id="RHEA:21248"/>
        <dbReference type="Rhea" id="RHEA-COMP:14527"/>
        <dbReference type="Rhea" id="RHEA-COMP:17342"/>
        <dbReference type="ChEBI" id="CHEBI:33019"/>
        <dbReference type="ChEBI" id="CHEBI:61557"/>
        <dbReference type="ChEBI" id="CHEBI:140395"/>
        <dbReference type="EC" id="2.7.7.6"/>
    </reaction>
</comment>
<dbReference type="Pfam" id="PF04561">
    <property type="entry name" value="RNA_pol_Rpb2_2"/>
    <property type="match status" value="1"/>
</dbReference>
<feature type="domain" description="RNA polymerase beta subunit protrusion" evidence="16">
    <location>
        <begin position="63"/>
        <end position="348"/>
    </location>
</feature>
<protein>
    <recommendedName>
        <fullName evidence="4">DNA-directed RNA polymerase</fullName>
        <ecNumber evidence="4">2.7.7.6</ecNumber>
    </recommendedName>
    <alternativeName>
        <fullName evidence="12">PEP</fullName>
    </alternativeName>
</protein>
<proteinExistence type="inferred from homology"/>
<evidence type="ECO:0000256" key="12">
    <source>
        <dbReference type="ARBA" id="ARBA00032782"/>
    </source>
</evidence>
<dbReference type="GO" id="GO:0006351">
    <property type="term" value="P:DNA-templated transcription"/>
    <property type="evidence" value="ECO:0007669"/>
    <property type="project" value="InterPro"/>
</dbReference>
<dbReference type="PANTHER" id="PTHR20856">
    <property type="entry name" value="DNA-DIRECTED RNA POLYMERASE I SUBUNIT 2"/>
    <property type="match status" value="1"/>
</dbReference>
<name>A0A097KML9_9CHLO</name>
<evidence type="ECO:0000256" key="10">
    <source>
        <dbReference type="ARBA" id="ARBA00023163"/>
    </source>
</evidence>
<organism evidence="19">
    <name type="scientific">Neocystis brevis</name>
    <dbReference type="NCBI Taxonomy" id="1065496"/>
    <lineage>
        <taxon>Eukaryota</taxon>
        <taxon>Viridiplantae</taxon>
        <taxon>Chlorophyta</taxon>
        <taxon>core chlorophytes</taxon>
        <taxon>Chlorophyceae</taxon>
        <taxon>CS clade</taxon>
        <taxon>Sphaeropleales</taxon>
        <taxon>Radiococcaceae</taxon>
        <taxon>Neocystis</taxon>
    </lineage>
</organism>
<keyword evidence="10" id="KW-0804">Transcription</keyword>
<evidence type="ECO:0000256" key="6">
    <source>
        <dbReference type="ARBA" id="ARBA00022528"/>
    </source>
</evidence>
<keyword evidence="5" id="KW-0240">DNA-directed RNA polymerase</keyword>
<evidence type="ECO:0000256" key="5">
    <source>
        <dbReference type="ARBA" id="ARBA00022478"/>
    </source>
</evidence>
<evidence type="ECO:0000259" key="16">
    <source>
        <dbReference type="Pfam" id="PF04563"/>
    </source>
</evidence>
<evidence type="ECO:0000256" key="14">
    <source>
        <dbReference type="RuleBase" id="RU000434"/>
    </source>
</evidence>
<dbReference type="GO" id="GO:0032549">
    <property type="term" value="F:ribonucleoside binding"/>
    <property type="evidence" value="ECO:0007669"/>
    <property type="project" value="InterPro"/>
</dbReference>
<dbReference type="InterPro" id="IPR019462">
    <property type="entry name" value="DNA-dir_RNA_pol_bsu_external_1"/>
</dbReference>
<feature type="domain" description="DNA-directed RNA polymerase beta subunit external 1" evidence="18">
    <location>
        <begin position="453"/>
        <end position="518"/>
    </location>
</feature>
<evidence type="ECO:0000256" key="2">
    <source>
        <dbReference type="ARBA" id="ARBA00004229"/>
    </source>
</evidence>
<evidence type="ECO:0000256" key="13">
    <source>
        <dbReference type="ARBA" id="ARBA00048552"/>
    </source>
</evidence>
<evidence type="ECO:0000256" key="8">
    <source>
        <dbReference type="ARBA" id="ARBA00022679"/>
    </source>
</evidence>
<sequence length="973" mass="112053">MLLNSNPSSFFIPDFVEIQRKSFFDLLEKGLINEIKKRNFISTPNNDVQLIFYPDYYQLNPPEWTPKQAILKSKSYTCRLYVPAQLINNLTKKINLQWVLLGNLPLMTKRGHFIINGSPRIIINQMVRSPGIYYQQTIDKYKKRSYYADLISHRGTWLRLETDKKQRVWARMKKTPKVSILIFLQSFGLTKERVFQSIHYSNFLKNSFLKQNHPISTEQALIALYSKAHPKKDKTEVTPEMGHKFLFRKFMNPRTYDLGKLGRLQLNKKLGLSVPLSIYTLTPQDILFAVDYLIKLEHGVGSIDDIDHLKNRRVRASGELVQNQLGTGLIRLEKIIREKLKKPKKNLTIRSLITTKPVNGALREFFGSSPLSQFMDQTNPLAEITHKRRLSSLGPGGVSRETAGMAVRGIHPSHYGRICPIETPEGPNAGLVNSITTYARINSEGFLETPFYNVSQGQIQKKQSPIFFSAEHEENLNVAPGDLKSNILNFLPKNLIPIRNSDEFKLVSRDQVHYIAISPIQMISIATSLIPFLEHDDANRALMGSNMQRQAVPLIAPERPVIGTGLEARVVSDSGHIIQAENSGFVSYVSGDKITIQTFFPLKFNSPEISSYRKSFDSRMFTQEERHRSSFDSRMITHDSNRVLTPYGLPFPLGRELCSSQGYQEEKTKKFDSNRVFIQEDLKNLRFSESLDSLKFSSWMSIHESNNNLFWNQYDLSKRAISRNKREFLIFNFKYKIQNHFVTSIRTGELLSLLMCQTKNILNFSNTVFYREINKPSLLVSKNALQINLSWLPSNRDCLVHPKEESLDSNIVLDPYGTIGNGLPFGNQEANQCEFLFQTKKAQIGNNYTNLTRLEQSLTISDGSPLWATFQEPRGEFGISKKKFVNRLIILNSQKTYFQSLIKTFLFDFFNKKLTSFYLRSWNSFFIYFIQKKTVSFFALLMKISNIIHLLLTRTEFSTLMGYLKVAKRKMVG</sequence>
<dbReference type="InterPro" id="IPR007644">
    <property type="entry name" value="RNA_pol_bsu_protrusion"/>
</dbReference>
<evidence type="ECO:0000259" key="15">
    <source>
        <dbReference type="Pfam" id="PF04561"/>
    </source>
</evidence>
<evidence type="ECO:0000256" key="4">
    <source>
        <dbReference type="ARBA" id="ARBA00012418"/>
    </source>
</evidence>